<feature type="compositionally biased region" description="Low complexity" evidence="1">
    <location>
        <begin position="80"/>
        <end position="92"/>
    </location>
</feature>
<reference evidence="2" key="1">
    <citation type="submission" date="2020-03" db="EMBL/GenBank/DDBJ databases">
        <authorList>
            <person name="Weist P."/>
        </authorList>
    </citation>
    <scope>NUCLEOTIDE SEQUENCE</scope>
</reference>
<evidence type="ECO:0000256" key="1">
    <source>
        <dbReference type="SAM" id="MobiDB-lite"/>
    </source>
</evidence>
<name>A0A9N7Z7H0_PLEPL</name>
<protein>
    <submittedName>
        <fullName evidence="2">Uncharacterized protein</fullName>
    </submittedName>
</protein>
<dbReference type="EMBL" id="CADEAL010004136">
    <property type="protein sequence ID" value="CAB1452642.1"/>
    <property type="molecule type" value="Genomic_DNA"/>
</dbReference>
<sequence>MGILQEVEEMQARMLQFPMPRRTGAIIRRLLLQSCGALNPQIPDPNPTQDPDIKNPTPLSPKHPWDMPVSLRTGSVADGSSSPSPAPSNSSPKNTVDVLGRRL</sequence>
<dbReference type="AlphaFoldDB" id="A0A9N7Z7H0"/>
<evidence type="ECO:0000313" key="2">
    <source>
        <dbReference type="EMBL" id="CAB1452642.1"/>
    </source>
</evidence>
<keyword evidence="3" id="KW-1185">Reference proteome</keyword>
<organism evidence="2 3">
    <name type="scientific">Pleuronectes platessa</name>
    <name type="common">European plaice</name>
    <dbReference type="NCBI Taxonomy" id="8262"/>
    <lineage>
        <taxon>Eukaryota</taxon>
        <taxon>Metazoa</taxon>
        <taxon>Chordata</taxon>
        <taxon>Craniata</taxon>
        <taxon>Vertebrata</taxon>
        <taxon>Euteleostomi</taxon>
        <taxon>Actinopterygii</taxon>
        <taxon>Neopterygii</taxon>
        <taxon>Teleostei</taxon>
        <taxon>Neoteleostei</taxon>
        <taxon>Acanthomorphata</taxon>
        <taxon>Carangaria</taxon>
        <taxon>Pleuronectiformes</taxon>
        <taxon>Pleuronectoidei</taxon>
        <taxon>Pleuronectidae</taxon>
        <taxon>Pleuronectes</taxon>
    </lineage>
</organism>
<evidence type="ECO:0000313" key="3">
    <source>
        <dbReference type="Proteomes" id="UP001153269"/>
    </source>
</evidence>
<comment type="caution">
    <text evidence="2">The sequence shown here is derived from an EMBL/GenBank/DDBJ whole genome shotgun (WGS) entry which is preliminary data.</text>
</comment>
<accession>A0A9N7Z7H0</accession>
<dbReference type="Proteomes" id="UP001153269">
    <property type="component" value="Unassembled WGS sequence"/>
</dbReference>
<feature type="region of interest" description="Disordered" evidence="1">
    <location>
        <begin position="37"/>
        <end position="103"/>
    </location>
</feature>
<gene>
    <name evidence="2" type="ORF">PLEPLA_LOCUS40392</name>
</gene>
<proteinExistence type="predicted"/>